<name>A0A1A0HH63_9ASCO</name>
<accession>A0A1A0HH63</accession>
<gene>
    <name evidence="2" type="ORF">METBIDRAFT_9776</name>
</gene>
<keyword evidence="3" id="KW-1185">Reference proteome</keyword>
<protein>
    <submittedName>
        <fullName evidence="2">Uncharacterized protein</fullName>
    </submittedName>
</protein>
<comment type="caution">
    <text evidence="2">The sequence shown here is derived from an EMBL/GenBank/DDBJ whole genome shotgun (WGS) entry which is preliminary data.</text>
</comment>
<dbReference type="RefSeq" id="XP_018714000.1">
    <property type="nucleotide sequence ID" value="XM_018859459.1"/>
</dbReference>
<dbReference type="GO" id="GO:0003677">
    <property type="term" value="F:DNA binding"/>
    <property type="evidence" value="ECO:0007669"/>
    <property type="project" value="InterPro"/>
</dbReference>
<sequence>MSAILNFEDNSVYYSVEDNMDGEEENYGQSDEFLSPRDTETVQPDSETPQSIYVEAMSQSERSFSNQTNFVVDGKFMLECVKNILFSATEVPASQESKIGPKFIPLFKYVLQVLQKCLGIYKTAKIHDKQERAEQIKRKWLNILYLGLLDDYHREKLKTVFKQSKKKHLNKNNAKMFQKKYSIADCKNMMINMLEKTGSGRKKDIYDGINATLEFLLGHHLMLRGLLKTELELSGSVYSEEETSHGTVPILGFQLVRENTRGRSSLPGILGVCRNKDVEICLVSAFALSLWYRFDFQNQHAPLSGGRALNFMDKGSWYDPKVLFASSDESKHHRPISPAYAENLVSMCLDSIGFESLKKSRLGRKKNGEKVEVCLVEEARL</sequence>
<organism evidence="2 3">
    <name type="scientific">Metschnikowia bicuspidata var. bicuspidata NRRL YB-4993</name>
    <dbReference type="NCBI Taxonomy" id="869754"/>
    <lineage>
        <taxon>Eukaryota</taxon>
        <taxon>Fungi</taxon>
        <taxon>Dikarya</taxon>
        <taxon>Ascomycota</taxon>
        <taxon>Saccharomycotina</taxon>
        <taxon>Pichiomycetes</taxon>
        <taxon>Metschnikowiaceae</taxon>
        <taxon>Metschnikowia</taxon>
    </lineage>
</organism>
<dbReference type="InterPro" id="IPR038279">
    <property type="entry name" value="Ndc10_dom2_sf"/>
</dbReference>
<evidence type="ECO:0000313" key="3">
    <source>
        <dbReference type="Proteomes" id="UP000092555"/>
    </source>
</evidence>
<dbReference type="AlphaFoldDB" id="A0A1A0HH63"/>
<evidence type="ECO:0000256" key="1">
    <source>
        <dbReference type="SAM" id="MobiDB-lite"/>
    </source>
</evidence>
<dbReference type="Gene3D" id="1.10.443.20">
    <property type="entry name" value="Centromere DNA-binding protein complex CBF3 subunit, domain 2"/>
    <property type="match status" value="1"/>
</dbReference>
<dbReference type="OrthoDB" id="5103085at2759"/>
<proteinExistence type="predicted"/>
<evidence type="ECO:0000313" key="2">
    <source>
        <dbReference type="EMBL" id="OBA23519.1"/>
    </source>
</evidence>
<dbReference type="STRING" id="869754.A0A1A0HH63"/>
<dbReference type="GeneID" id="30032434"/>
<dbReference type="EMBL" id="LXTC01000001">
    <property type="protein sequence ID" value="OBA23519.1"/>
    <property type="molecule type" value="Genomic_DNA"/>
</dbReference>
<reference evidence="2 3" key="1">
    <citation type="submission" date="2016-05" db="EMBL/GenBank/DDBJ databases">
        <title>Comparative genomics of biotechnologically important yeasts.</title>
        <authorList>
            <consortium name="DOE Joint Genome Institute"/>
            <person name="Riley R."/>
            <person name="Haridas S."/>
            <person name="Wolfe K.H."/>
            <person name="Lopes M.R."/>
            <person name="Hittinger C.T."/>
            <person name="Goker M."/>
            <person name="Salamov A."/>
            <person name="Wisecaver J."/>
            <person name="Long T.M."/>
            <person name="Aerts A.L."/>
            <person name="Barry K."/>
            <person name="Choi C."/>
            <person name="Clum A."/>
            <person name="Coughlan A.Y."/>
            <person name="Deshpande S."/>
            <person name="Douglass A.P."/>
            <person name="Hanson S.J."/>
            <person name="Klenk H.-P."/>
            <person name="LaButti K."/>
            <person name="Lapidus A."/>
            <person name="Lindquist E."/>
            <person name="Lipzen A."/>
            <person name="Meier-kolthoff J.P."/>
            <person name="Ohm R.A."/>
            <person name="Otillar R.P."/>
            <person name="Pangilinan J."/>
            <person name="Peng Y."/>
            <person name="Rokas A."/>
            <person name="Rosa C.A."/>
            <person name="Scheuner C."/>
            <person name="Sibirny A.A."/>
            <person name="Slot J.C."/>
            <person name="Stielow J.B."/>
            <person name="Sun H."/>
            <person name="Kurtzman C.P."/>
            <person name="Blackwell M."/>
            <person name="Grigoriev I.V."/>
            <person name="Jeffries T.W."/>
        </authorList>
    </citation>
    <scope>NUCLEOTIDE SEQUENCE [LARGE SCALE GENOMIC DNA]</scope>
    <source>
        <strain evidence="2 3">NRRL YB-4993</strain>
    </source>
</reference>
<dbReference type="Proteomes" id="UP000092555">
    <property type="component" value="Unassembled WGS sequence"/>
</dbReference>
<feature type="region of interest" description="Disordered" evidence="1">
    <location>
        <begin position="23"/>
        <end position="47"/>
    </location>
</feature>